<dbReference type="Proteomes" id="UP000433071">
    <property type="component" value="Unassembled WGS sequence"/>
</dbReference>
<feature type="compositionally biased region" description="Low complexity" evidence="6">
    <location>
        <begin position="149"/>
        <end position="162"/>
    </location>
</feature>
<name>A0A6I3M2T8_9MICO</name>
<feature type="transmembrane region" description="Helical" evidence="7">
    <location>
        <begin position="20"/>
        <end position="44"/>
    </location>
</feature>
<dbReference type="AlphaFoldDB" id="A0A6I3M2T8"/>
<evidence type="ECO:0000256" key="1">
    <source>
        <dbReference type="ARBA" id="ARBA00004651"/>
    </source>
</evidence>
<dbReference type="PANTHER" id="PTHR40077">
    <property type="entry name" value="MEMBRANE PROTEIN-RELATED"/>
    <property type="match status" value="1"/>
</dbReference>
<keyword evidence="10" id="KW-1185">Reference proteome</keyword>
<keyword evidence="5 7" id="KW-0472">Membrane</keyword>
<evidence type="ECO:0000256" key="6">
    <source>
        <dbReference type="SAM" id="MobiDB-lite"/>
    </source>
</evidence>
<dbReference type="InterPro" id="IPR023845">
    <property type="entry name" value="DUF3817_TM"/>
</dbReference>
<organism evidence="9 10">
    <name type="scientific">Agromyces bracchium</name>
    <dbReference type="NCBI Taxonomy" id="88376"/>
    <lineage>
        <taxon>Bacteria</taxon>
        <taxon>Bacillati</taxon>
        <taxon>Actinomycetota</taxon>
        <taxon>Actinomycetes</taxon>
        <taxon>Micrococcales</taxon>
        <taxon>Microbacteriaceae</taxon>
        <taxon>Agromyces</taxon>
    </lineage>
</organism>
<comment type="subcellular location">
    <subcellularLocation>
        <location evidence="1">Cell membrane</location>
        <topology evidence="1">Multi-pass membrane protein</topology>
    </subcellularLocation>
</comment>
<sequence>MPLEPKPAEFPRIRGALKFYMVASVITGVMLLLLCAEMLLKYVWHLELYAFGPNGVLSFEPVVETAEGLESTGTGVNLSAGILIAHGWFYVVYLFSNFRLWSLMRWPFWRLLVLASGGIVPFLSFILEARIGREVRGYLAAREADAAATAAPAAAPGAAGDATDSDSDSDTDSEPVEAAQ</sequence>
<proteinExistence type="predicted"/>
<evidence type="ECO:0000256" key="2">
    <source>
        <dbReference type="ARBA" id="ARBA00022475"/>
    </source>
</evidence>
<evidence type="ECO:0000256" key="5">
    <source>
        <dbReference type="ARBA" id="ARBA00023136"/>
    </source>
</evidence>
<evidence type="ECO:0000256" key="7">
    <source>
        <dbReference type="SAM" id="Phobius"/>
    </source>
</evidence>
<keyword evidence="4 7" id="KW-1133">Transmembrane helix</keyword>
<accession>A0A6I3M2T8</accession>
<keyword evidence="2" id="KW-1003">Cell membrane</keyword>
<evidence type="ECO:0000256" key="3">
    <source>
        <dbReference type="ARBA" id="ARBA00022692"/>
    </source>
</evidence>
<dbReference type="OrthoDB" id="9342687at2"/>
<dbReference type="PANTHER" id="PTHR40077:SF2">
    <property type="entry name" value="MEMBRANE PROTEIN"/>
    <property type="match status" value="1"/>
</dbReference>
<dbReference type="EMBL" id="WMLB01000011">
    <property type="protein sequence ID" value="MTH67575.1"/>
    <property type="molecule type" value="Genomic_DNA"/>
</dbReference>
<keyword evidence="3 7" id="KW-0812">Transmembrane</keyword>
<dbReference type="RefSeq" id="WP_155050671.1">
    <property type="nucleotide sequence ID" value="NZ_BAAAIB010000004.1"/>
</dbReference>
<evidence type="ECO:0000313" key="10">
    <source>
        <dbReference type="Proteomes" id="UP000433071"/>
    </source>
</evidence>
<feature type="domain" description="DUF3817" evidence="8">
    <location>
        <begin position="17"/>
        <end position="131"/>
    </location>
</feature>
<evidence type="ECO:0000256" key="4">
    <source>
        <dbReference type="ARBA" id="ARBA00022989"/>
    </source>
</evidence>
<dbReference type="Pfam" id="PF12823">
    <property type="entry name" value="DUF3817"/>
    <property type="match status" value="1"/>
</dbReference>
<feature type="transmembrane region" description="Helical" evidence="7">
    <location>
        <begin position="78"/>
        <end position="96"/>
    </location>
</feature>
<protein>
    <submittedName>
        <fullName evidence="9">DUF3817 domain-containing protein</fullName>
    </submittedName>
</protein>
<dbReference type="GO" id="GO:0005886">
    <property type="term" value="C:plasma membrane"/>
    <property type="evidence" value="ECO:0007669"/>
    <property type="project" value="UniProtKB-SubCell"/>
</dbReference>
<feature type="compositionally biased region" description="Acidic residues" evidence="6">
    <location>
        <begin position="163"/>
        <end position="180"/>
    </location>
</feature>
<feature type="transmembrane region" description="Helical" evidence="7">
    <location>
        <begin position="108"/>
        <end position="127"/>
    </location>
</feature>
<evidence type="ECO:0000313" key="9">
    <source>
        <dbReference type="EMBL" id="MTH67575.1"/>
    </source>
</evidence>
<evidence type="ECO:0000259" key="8">
    <source>
        <dbReference type="Pfam" id="PF12823"/>
    </source>
</evidence>
<comment type="caution">
    <text evidence="9">The sequence shown here is derived from an EMBL/GenBank/DDBJ whole genome shotgun (WGS) entry which is preliminary data.</text>
</comment>
<gene>
    <name evidence="9" type="ORF">GJ743_04195</name>
</gene>
<reference evidence="9 10" key="1">
    <citation type="submission" date="2019-11" db="EMBL/GenBank/DDBJ databases">
        <title>Agromyces kandeliae sp. nov., isolated from mangrove soil.</title>
        <authorList>
            <person name="Wang R."/>
        </authorList>
    </citation>
    <scope>NUCLEOTIDE SEQUENCE [LARGE SCALE GENOMIC DNA]</scope>
    <source>
        <strain evidence="9 10">JCM 11433</strain>
    </source>
</reference>
<dbReference type="NCBIfam" id="TIGR03954">
    <property type="entry name" value="integ_memb_HG"/>
    <property type="match status" value="1"/>
</dbReference>
<feature type="region of interest" description="Disordered" evidence="6">
    <location>
        <begin position="149"/>
        <end position="180"/>
    </location>
</feature>